<keyword evidence="1" id="KW-0472">Membrane</keyword>
<dbReference type="Proteomes" id="UP000647587">
    <property type="component" value="Unassembled WGS sequence"/>
</dbReference>
<accession>A0ABQ2F370</accession>
<gene>
    <name evidence="2" type="ORF">GCM10008955_34400</name>
</gene>
<evidence type="ECO:0008006" key="4">
    <source>
        <dbReference type="Google" id="ProtNLM"/>
    </source>
</evidence>
<evidence type="ECO:0000256" key="1">
    <source>
        <dbReference type="SAM" id="Phobius"/>
    </source>
</evidence>
<dbReference type="RefSeq" id="WP_189010961.1">
    <property type="nucleotide sequence ID" value="NZ_BMPP01000017.1"/>
</dbReference>
<keyword evidence="3" id="KW-1185">Reference proteome</keyword>
<proteinExistence type="predicted"/>
<dbReference type="PANTHER" id="PTHR38468:SF1">
    <property type="entry name" value="SLL0939 PROTEIN"/>
    <property type="match status" value="1"/>
</dbReference>
<organism evidence="2 3">
    <name type="scientific">Deinococcus malanensis</name>
    <dbReference type="NCBI Taxonomy" id="1706855"/>
    <lineage>
        <taxon>Bacteria</taxon>
        <taxon>Thermotogati</taxon>
        <taxon>Deinococcota</taxon>
        <taxon>Deinococci</taxon>
        <taxon>Deinococcales</taxon>
        <taxon>Deinococcaceae</taxon>
        <taxon>Deinococcus</taxon>
    </lineage>
</organism>
<feature type="transmembrane region" description="Helical" evidence="1">
    <location>
        <begin position="12"/>
        <end position="36"/>
    </location>
</feature>
<keyword evidence="1" id="KW-1133">Transmembrane helix</keyword>
<evidence type="ECO:0000313" key="2">
    <source>
        <dbReference type="EMBL" id="GGK37622.1"/>
    </source>
</evidence>
<dbReference type="EMBL" id="BMPP01000017">
    <property type="protein sequence ID" value="GGK37622.1"/>
    <property type="molecule type" value="Genomic_DNA"/>
</dbReference>
<sequence length="129" mass="14205">MEELFKIFAAYVALGLEAAAALIVAIAGLEALWRTLAVFLGRVEAPDRTREIARLHLARWLAVALEFTLAADILRTAIAPTWEEIGKLAAIAALRTLLNYFLQQEIENHDRRHGNETAAAPGDLNDSRS</sequence>
<protein>
    <recommendedName>
        <fullName evidence="4">DUF1622 domain-containing protein</fullName>
    </recommendedName>
</protein>
<dbReference type="InterPro" id="IPR012427">
    <property type="entry name" value="DUF1622"/>
</dbReference>
<keyword evidence="1" id="KW-0812">Transmembrane</keyword>
<name>A0ABQ2F370_9DEIO</name>
<dbReference type="Pfam" id="PF07784">
    <property type="entry name" value="DUF1622"/>
    <property type="match status" value="1"/>
</dbReference>
<comment type="caution">
    <text evidence="2">The sequence shown here is derived from an EMBL/GenBank/DDBJ whole genome shotgun (WGS) entry which is preliminary data.</text>
</comment>
<evidence type="ECO:0000313" key="3">
    <source>
        <dbReference type="Proteomes" id="UP000647587"/>
    </source>
</evidence>
<dbReference type="PANTHER" id="PTHR38468">
    <property type="entry name" value="SLL0939 PROTEIN"/>
    <property type="match status" value="1"/>
</dbReference>
<reference evidence="3" key="1">
    <citation type="journal article" date="2019" name="Int. J. Syst. Evol. Microbiol.">
        <title>The Global Catalogue of Microorganisms (GCM) 10K type strain sequencing project: providing services to taxonomists for standard genome sequencing and annotation.</title>
        <authorList>
            <consortium name="The Broad Institute Genomics Platform"/>
            <consortium name="The Broad Institute Genome Sequencing Center for Infectious Disease"/>
            <person name="Wu L."/>
            <person name="Ma J."/>
        </authorList>
    </citation>
    <scope>NUCLEOTIDE SEQUENCE [LARGE SCALE GENOMIC DNA]</scope>
    <source>
        <strain evidence="3">JCM 30331</strain>
    </source>
</reference>